<dbReference type="GO" id="GO:0016567">
    <property type="term" value="P:protein ubiquitination"/>
    <property type="evidence" value="ECO:0007669"/>
    <property type="project" value="InterPro"/>
</dbReference>
<name>A0A8J2SQV1_9STRA</name>
<accession>A0A8J2SQV1</accession>
<dbReference type="InterPro" id="IPR003613">
    <property type="entry name" value="Ubox_domain"/>
</dbReference>
<evidence type="ECO:0000259" key="4">
    <source>
        <dbReference type="PROSITE" id="PS51698"/>
    </source>
</evidence>
<dbReference type="Pfam" id="PF13378">
    <property type="entry name" value="MR_MLE_C"/>
    <property type="match status" value="1"/>
</dbReference>
<dbReference type="InterPro" id="IPR011129">
    <property type="entry name" value="CSD"/>
</dbReference>
<evidence type="ECO:0000256" key="2">
    <source>
        <dbReference type="ARBA" id="ARBA00022723"/>
    </source>
</evidence>
<evidence type="ECO:0000256" key="1">
    <source>
        <dbReference type="ARBA" id="ARBA00001946"/>
    </source>
</evidence>
<dbReference type="Gene3D" id="3.20.20.120">
    <property type="entry name" value="Enolase-like C-terminal domain"/>
    <property type="match status" value="1"/>
</dbReference>
<evidence type="ECO:0008006" key="8">
    <source>
        <dbReference type="Google" id="ProtNLM"/>
    </source>
</evidence>
<dbReference type="SUPFAM" id="SSF51604">
    <property type="entry name" value="Enolase C-terminal domain-like"/>
    <property type="match status" value="1"/>
</dbReference>
<dbReference type="AlphaFoldDB" id="A0A8J2SQV1"/>
<dbReference type="CDD" id="cd16655">
    <property type="entry name" value="RING-Ubox_WDSUB1-like"/>
    <property type="match status" value="1"/>
</dbReference>
<dbReference type="PANTHER" id="PTHR13794:SF58">
    <property type="entry name" value="MITOCHONDRIAL ENOLASE SUPERFAMILY MEMBER 1"/>
    <property type="match status" value="1"/>
</dbReference>
<dbReference type="Proteomes" id="UP000789595">
    <property type="component" value="Unassembled WGS sequence"/>
</dbReference>
<dbReference type="SMART" id="SM00504">
    <property type="entry name" value="Ubox"/>
    <property type="match status" value="1"/>
</dbReference>
<protein>
    <recommendedName>
        <fullName evidence="8">U-box domain-containing protein</fullName>
    </recommendedName>
</protein>
<dbReference type="SFLD" id="SFLDS00001">
    <property type="entry name" value="Enolase"/>
    <property type="match status" value="1"/>
</dbReference>
<reference evidence="6" key="1">
    <citation type="submission" date="2021-11" db="EMBL/GenBank/DDBJ databases">
        <authorList>
            <consortium name="Genoscope - CEA"/>
            <person name="William W."/>
        </authorList>
    </citation>
    <scope>NUCLEOTIDE SEQUENCE</scope>
</reference>
<dbReference type="Gene3D" id="3.30.390.10">
    <property type="entry name" value="Enolase-like, N-terminal domain"/>
    <property type="match status" value="1"/>
</dbReference>
<dbReference type="InterPro" id="IPR013341">
    <property type="entry name" value="Mandelate_racemase_N_dom"/>
</dbReference>
<dbReference type="InterPro" id="IPR036849">
    <property type="entry name" value="Enolase-like_C_sf"/>
</dbReference>
<dbReference type="NCBIfam" id="NF011968">
    <property type="entry name" value="PRK15440.1"/>
    <property type="match status" value="1"/>
</dbReference>
<evidence type="ECO:0000259" key="5">
    <source>
        <dbReference type="PROSITE" id="PS51857"/>
    </source>
</evidence>
<dbReference type="FunFam" id="3.20.20.120:FF:000005">
    <property type="entry name" value="Putative L-rhamnonate dehydratase"/>
    <property type="match status" value="1"/>
</dbReference>
<dbReference type="InterPro" id="IPR012340">
    <property type="entry name" value="NA-bd_OB-fold"/>
</dbReference>
<dbReference type="SUPFAM" id="SSF50249">
    <property type="entry name" value="Nucleic acid-binding proteins"/>
    <property type="match status" value="1"/>
</dbReference>
<dbReference type="OrthoDB" id="17395at2759"/>
<dbReference type="GO" id="GO:0016052">
    <property type="term" value="P:carbohydrate catabolic process"/>
    <property type="evidence" value="ECO:0007669"/>
    <property type="project" value="TreeGrafter"/>
</dbReference>
<dbReference type="InterPro" id="IPR046945">
    <property type="entry name" value="RHMD-like"/>
</dbReference>
<dbReference type="SUPFAM" id="SSF54826">
    <property type="entry name" value="Enolase N-terminal domain-like"/>
    <property type="match status" value="1"/>
</dbReference>
<feature type="domain" description="CSD" evidence="5">
    <location>
        <begin position="435"/>
        <end position="495"/>
    </location>
</feature>
<dbReference type="PANTHER" id="PTHR13794">
    <property type="entry name" value="ENOLASE SUPERFAMILY, MANDELATE RACEMASE"/>
    <property type="match status" value="1"/>
</dbReference>
<sequence>MAHRGCKVFPLVKEVRAYVKEGDGDQGADCHDVADEHWINGTDPSTGNTPIANPMSGYAQYAGARKSWGINALGGLVVEVEADDGTMGVGVTIGGAAGAQIVERHLARFVEGRDPRDVESIWDQMFRATLNYGRKGLAVQCLSAVDLALWDLVGKLRKEPVYALLGGRTKATLPVYCTTARPDLAKQLGFVGAKIPCPYGPSAGDAGFAKNVAFFRQWREKVGPDYPLALDCYMALTKPYAIKLGRALEPYGLKWLEEFLPPDDYEGYKDVKAALPGVLLSTAEHEYTRYGFRRLLRDRSVDILQPDVTWCGGLTEARRVVAMAAADDVLVVPHGSSVYAYHLQYAFPNCPVAEFINLSPRGDAIVPYFGGLFPDEPLPANGRIDLPDRPGFGVTLNRTGLQRPYQRTPADVAANYRANQNAGAAAAVPKPPTGRRRGTVKVVKPGYCFVVPDAGGPDVFCSTRLNDTIAAGDRLEYDLVPNEGRSAHKAGNVTILPRAAVGAAPRPAPVPAPAPAAVKPVADKPAPRWSSAEAARDADALEFFYEGDACVCAMAWRFHAIDAALSPSAQDGSPPEFLCPLTMEAMTDPVFAADGHVYDRASIESFLETHDTSPLTNEPLATKSLTPNDALRSRLRERATLL</sequence>
<dbReference type="SUPFAM" id="SSF57850">
    <property type="entry name" value="RING/U-box"/>
    <property type="match status" value="1"/>
</dbReference>
<dbReference type="InterPro" id="IPR013083">
    <property type="entry name" value="Znf_RING/FYVE/PHD"/>
</dbReference>
<dbReference type="SMART" id="SM00922">
    <property type="entry name" value="MR_MLE"/>
    <property type="match status" value="1"/>
</dbReference>
<dbReference type="InterPro" id="IPR002059">
    <property type="entry name" value="CSP_DNA-bd"/>
</dbReference>
<dbReference type="InterPro" id="IPR029065">
    <property type="entry name" value="Enolase_C-like"/>
</dbReference>
<dbReference type="SFLD" id="SFLDG00179">
    <property type="entry name" value="mandelate_racemase"/>
    <property type="match status" value="1"/>
</dbReference>
<comment type="caution">
    <text evidence="6">The sequence shown here is derived from an EMBL/GenBank/DDBJ whole genome shotgun (WGS) entry which is preliminary data.</text>
</comment>
<evidence type="ECO:0000313" key="7">
    <source>
        <dbReference type="Proteomes" id="UP000789595"/>
    </source>
</evidence>
<dbReference type="GO" id="GO:0003676">
    <property type="term" value="F:nucleic acid binding"/>
    <property type="evidence" value="ECO:0007669"/>
    <property type="project" value="InterPro"/>
</dbReference>
<feature type="domain" description="U-box" evidence="4">
    <location>
        <begin position="572"/>
        <end position="642"/>
    </location>
</feature>
<dbReference type="PROSITE" id="PS51857">
    <property type="entry name" value="CSD_2"/>
    <property type="match status" value="1"/>
</dbReference>
<dbReference type="InterPro" id="IPR013342">
    <property type="entry name" value="Mandelate_racemase_C"/>
</dbReference>
<dbReference type="PROSITE" id="PS51698">
    <property type="entry name" value="U_BOX"/>
    <property type="match status" value="1"/>
</dbReference>
<dbReference type="InterPro" id="IPR029017">
    <property type="entry name" value="Enolase-like_N"/>
</dbReference>
<dbReference type="SMART" id="SM00357">
    <property type="entry name" value="CSP"/>
    <property type="match status" value="1"/>
</dbReference>
<organism evidence="6 7">
    <name type="scientific">Pelagomonas calceolata</name>
    <dbReference type="NCBI Taxonomy" id="35677"/>
    <lineage>
        <taxon>Eukaryota</taxon>
        <taxon>Sar</taxon>
        <taxon>Stramenopiles</taxon>
        <taxon>Ochrophyta</taxon>
        <taxon>Pelagophyceae</taxon>
        <taxon>Pelagomonadales</taxon>
        <taxon>Pelagomonadaceae</taxon>
        <taxon>Pelagomonas</taxon>
    </lineage>
</organism>
<dbReference type="GO" id="GO:0000287">
    <property type="term" value="F:magnesium ion binding"/>
    <property type="evidence" value="ECO:0007669"/>
    <property type="project" value="TreeGrafter"/>
</dbReference>
<gene>
    <name evidence="6" type="ORF">PECAL_4P23990</name>
</gene>
<comment type="cofactor">
    <cofactor evidence="1">
        <name>Mg(2+)</name>
        <dbReference type="ChEBI" id="CHEBI:18420"/>
    </cofactor>
</comment>
<dbReference type="EMBL" id="CAKKNE010000004">
    <property type="protein sequence ID" value="CAH0375078.1"/>
    <property type="molecule type" value="Genomic_DNA"/>
</dbReference>
<dbReference type="GO" id="GO:0004842">
    <property type="term" value="F:ubiquitin-protein transferase activity"/>
    <property type="evidence" value="ECO:0007669"/>
    <property type="project" value="InterPro"/>
</dbReference>
<keyword evidence="3" id="KW-0460">Magnesium</keyword>
<evidence type="ECO:0000313" key="6">
    <source>
        <dbReference type="EMBL" id="CAH0375078.1"/>
    </source>
</evidence>
<evidence type="ECO:0000256" key="3">
    <source>
        <dbReference type="ARBA" id="ARBA00022842"/>
    </source>
</evidence>
<keyword evidence="7" id="KW-1185">Reference proteome</keyword>
<dbReference type="Gene3D" id="2.40.50.140">
    <property type="entry name" value="Nucleic acid-binding proteins"/>
    <property type="match status" value="1"/>
</dbReference>
<dbReference type="Pfam" id="PF04564">
    <property type="entry name" value="U-box"/>
    <property type="match status" value="1"/>
</dbReference>
<dbReference type="Pfam" id="PF02746">
    <property type="entry name" value="MR_MLE_N"/>
    <property type="match status" value="1"/>
</dbReference>
<keyword evidence="2" id="KW-0479">Metal-binding</keyword>
<dbReference type="GO" id="GO:0016836">
    <property type="term" value="F:hydro-lyase activity"/>
    <property type="evidence" value="ECO:0007669"/>
    <property type="project" value="TreeGrafter"/>
</dbReference>
<dbReference type="Gene3D" id="3.30.40.10">
    <property type="entry name" value="Zinc/RING finger domain, C3HC4 (zinc finger)"/>
    <property type="match status" value="1"/>
</dbReference>
<proteinExistence type="predicted"/>